<dbReference type="Gene3D" id="3.30.390.10">
    <property type="entry name" value="Enolase-like, N-terminal domain"/>
    <property type="match status" value="1"/>
</dbReference>
<dbReference type="InterPro" id="IPR013341">
    <property type="entry name" value="Mandelate_racemase_N_dom"/>
</dbReference>
<dbReference type="SUPFAM" id="SSF54826">
    <property type="entry name" value="Enolase N-terminal domain-like"/>
    <property type="match status" value="1"/>
</dbReference>
<dbReference type="PANTHER" id="PTHR48080">
    <property type="entry name" value="D-GALACTONATE DEHYDRATASE-RELATED"/>
    <property type="match status" value="1"/>
</dbReference>
<name>A0ABW3SA21_9BACL</name>
<dbReference type="PANTHER" id="PTHR48080:SF2">
    <property type="entry name" value="D-GALACTONATE DEHYDRATASE"/>
    <property type="match status" value="1"/>
</dbReference>
<reference evidence="5" key="1">
    <citation type="journal article" date="2019" name="Int. J. Syst. Evol. Microbiol.">
        <title>The Global Catalogue of Microorganisms (GCM) 10K type strain sequencing project: providing services to taxonomists for standard genome sequencing and annotation.</title>
        <authorList>
            <consortium name="The Broad Institute Genomics Platform"/>
            <consortium name="The Broad Institute Genome Sequencing Center for Infectious Disease"/>
            <person name="Wu L."/>
            <person name="Ma J."/>
        </authorList>
    </citation>
    <scope>NUCLEOTIDE SEQUENCE [LARGE SCALE GENOMIC DNA]</scope>
    <source>
        <strain evidence="5">CCUG 48216</strain>
    </source>
</reference>
<protein>
    <submittedName>
        <fullName evidence="4">Mandelate racemase/muconate lactonizing enzyme family protein</fullName>
    </submittedName>
</protein>
<dbReference type="Proteomes" id="UP001597211">
    <property type="component" value="Unassembled WGS sequence"/>
</dbReference>
<proteinExistence type="predicted"/>
<keyword evidence="5" id="KW-1185">Reference proteome</keyword>
<dbReference type="Pfam" id="PF02746">
    <property type="entry name" value="MR_MLE_N"/>
    <property type="match status" value="1"/>
</dbReference>
<dbReference type="RefSeq" id="WP_270406128.1">
    <property type="nucleotide sequence ID" value="NZ_JAQDEO010000009.1"/>
</dbReference>
<evidence type="ECO:0000256" key="2">
    <source>
        <dbReference type="ARBA" id="ARBA00023239"/>
    </source>
</evidence>
<evidence type="ECO:0000313" key="4">
    <source>
        <dbReference type="EMBL" id="MFD1181633.1"/>
    </source>
</evidence>
<dbReference type="SUPFAM" id="SSF51604">
    <property type="entry name" value="Enolase C-terminal domain-like"/>
    <property type="match status" value="1"/>
</dbReference>
<feature type="domain" description="Mandelate racemase/muconate lactonizing enzyme C-terminal" evidence="3">
    <location>
        <begin position="146"/>
        <end position="307"/>
    </location>
</feature>
<evidence type="ECO:0000256" key="1">
    <source>
        <dbReference type="ARBA" id="ARBA00022723"/>
    </source>
</evidence>
<dbReference type="Pfam" id="PF13378">
    <property type="entry name" value="MR_MLE_C"/>
    <property type="match status" value="1"/>
</dbReference>
<organism evidence="4 5">
    <name type="scientific">Paenibacillus timonensis</name>
    <dbReference type="NCBI Taxonomy" id="225915"/>
    <lineage>
        <taxon>Bacteria</taxon>
        <taxon>Bacillati</taxon>
        <taxon>Bacillota</taxon>
        <taxon>Bacilli</taxon>
        <taxon>Bacillales</taxon>
        <taxon>Paenibacillaceae</taxon>
        <taxon>Paenibacillus</taxon>
    </lineage>
</organism>
<dbReference type="Gene3D" id="3.20.20.120">
    <property type="entry name" value="Enolase-like C-terminal domain"/>
    <property type="match status" value="1"/>
</dbReference>
<sequence>MVNKETYEQTLAHVRTSSSPSELRITDIRFTDIIGGPFHSSLIKVYTNQGLVGFGEVRDGADKVYALMLKSRLLGENPCNIDKLFRRIKQFGSHARQGGGVSGIELALWDLAGKAYGVPIYQMLGGKFRDRIRMYCDTDVDGKDTGKAMGEALKKRMEAGFTFLKMDLGIGQIIDEPGTLSAPLGFLEEMREISKRRYARDAGNLTEQELREIKNRHYDIYNIPHPFTGIHITEKGLDMLEQYVADVRSVIGSQVPLAIDHFGHIGLEDCIKLGRRIDKFNLAWMEDMIPWQYTDQYARLARAVTTPICTGEDIYLKDNFKPLLEAGGVSVVHPDVLTSGGILETKKIGDMAQDYGVAMAIHMAESPIACLAAAHVAAATENFLALEYHSCEVDWWDDIVIGSRLPDKLVQNGFITLTDAPGLGIDDLNDEVLARHLHPRIGGLWESTDQWNHHYSNDRRVSQKSS</sequence>
<dbReference type="InterPro" id="IPR034593">
    <property type="entry name" value="DgoD-like"/>
</dbReference>
<gene>
    <name evidence="4" type="ORF">ACFQ2Z_09705</name>
</gene>
<dbReference type="InterPro" id="IPR029017">
    <property type="entry name" value="Enolase-like_N"/>
</dbReference>
<dbReference type="InterPro" id="IPR036849">
    <property type="entry name" value="Enolase-like_C_sf"/>
</dbReference>
<dbReference type="SFLD" id="SFLDG00179">
    <property type="entry name" value="mandelate_racemase"/>
    <property type="match status" value="1"/>
</dbReference>
<dbReference type="EMBL" id="JBHTKZ010000014">
    <property type="protein sequence ID" value="MFD1181633.1"/>
    <property type="molecule type" value="Genomic_DNA"/>
</dbReference>
<evidence type="ECO:0000313" key="5">
    <source>
        <dbReference type="Proteomes" id="UP001597211"/>
    </source>
</evidence>
<comment type="caution">
    <text evidence="4">The sequence shown here is derived from an EMBL/GenBank/DDBJ whole genome shotgun (WGS) entry which is preliminary data.</text>
</comment>
<dbReference type="CDD" id="cd03316">
    <property type="entry name" value="MR_like"/>
    <property type="match status" value="1"/>
</dbReference>
<keyword evidence="2" id="KW-0456">Lyase</keyword>
<keyword evidence="1" id="KW-0479">Metal-binding</keyword>
<evidence type="ECO:0000259" key="3">
    <source>
        <dbReference type="SMART" id="SM00922"/>
    </source>
</evidence>
<accession>A0ABW3SA21</accession>
<dbReference type="InterPro" id="IPR013342">
    <property type="entry name" value="Mandelate_racemase_C"/>
</dbReference>
<dbReference type="InterPro" id="IPR029065">
    <property type="entry name" value="Enolase_C-like"/>
</dbReference>
<dbReference type="SMART" id="SM00922">
    <property type="entry name" value="MR_MLE"/>
    <property type="match status" value="1"/>
</dbReference>
<dbReference type="SFLD" id="SFLDS00001">
    <property type="entry name" value="Enolase"/>
    <property type="match status" value="1"/>
</dbReference>